<gene>
    <name evidence="11" type="primary">dbpA</name>
    <name evidence="11" type="ORF">D0Y50_17495</name>
</gene>
<organism evidence="11 12">
    <name type="scientific">Salinimonas sediminis</name>
    <dbReference type="NCBI Taxonomy" id="2303538"/>
    <lineage>
        <taxon>Bacteria</taxon>
        <taxon>Pseudomonadati</taxon>
        <taxon>Pseudomonadota</taxon>
        <taxon>Gammaproteobacteria</taxon>
        <taxon>Alteromonadales</taxon>
        <taxon>Alteromonadaceae</taxon>
        <taxon>Alteromonas/Salinimonas group</taxon>
        <taxon>Salinimonas</taxon>
    </lineage>
</organism>
<dbReference type="GO" id="GO:0005524">
    <property type="term" value="F:ATP binding"/>
    <property type="evidence" value="ECO:0007669"/>
    <property type="project" value="UniProtKB-KW"/>
</dbReference>
<dbReference type="PANTHER" id="PTHR47959">
    <property type="entry name" value="ATP-DEPENDENT RNA HELICASE RHLE-RELATED"/>
    <property type="match status" value="1"/>
</dbReference>
<dbReference type="InterPro" id="IPR012677">
    <property type="entry name" value="Nucleotide-bd_a/b_plait_sf"/>
</dbReference>
<keyword evidence="12" id="KW-1185">Reference proteome</keyword>
<dbReference type="NCBIfam" id="NF008744">
    <property type="entry name" value="PRK11776.1"/>
    <property type="match status" value="1"/>
</dbReference>
<dbReference type="InterPro" id="IPR027417">
    <property type="entry name" value="P-loop_NTPase"/>
</dbReference>
<dbReference type="PROSITE" id="PS51192">
    <property type="entry name" value="HELICASE_ATP_BIND_1"/>
    <property type="match status" value="1"/>
</dbReference>
<dbReference type="OrthoDB" id="9805696at2"/>
<evidence type="ECO:0000256" key="7">
    <source>
        <dbReference type="RuleBase" id="RU000492"/>
    </source>
</evidence>
<dbReference type="RefSeq" id="WP_117318214.1">
    <property type="nucleotide sequence ID" value="NZ_CP031769.1"/>
</dbReference>
<dbReference type="GO" id="GO:0016787">
    <property type="term" value="F:hydrolase activity"/>
    <property type="evidence" value="ECO:0007669"/>
    <property type="project" value="UniProtKB-KW"/>
</dbReference>
<dbReference type="SMART" id="SM00490">
    <property type="entry name" value="HELICc"/>
    <property type="match status" value="1"/>
</dbReference>
<dbReference type="InterPro" id="IPR001650">
    <property type="entry name" value="Helicase_C-like"/>
</dbReference>
<dbReference type="InterPro" id="IPR000629">
    <property type="entry name" value="RNA-helicase_DEAD-box_CS"/>
</dbReference>
<evidence type="ECO:0000256" key="2">
    <source>
        <dbReference type="ARBA" id="ARBA00022801"/>
    </source>
</evidence>
<keyword evidence="2 7" id="KW-0378">Hydrolase</keyword>
<dbReference type="PROSITE" id="PS00039">
    <property type="entry name" value="DEAD_ATP_HELICASE"/>
    <property type="match status" value="1"/>
</dbReference>
<dbReference type="InterPro" id="IPR011545">
    <property type="entry name" value="DEAD/DEAH_box_helicase_dom"/>
</dbReference>
<dbReference type="PANTHER" id="PTHR47959:SF1">
    <property type="entry name" value="ATP-DEPENDENT RNA HELICASE DBPA"/>
    <property type="match status" value="1"/>
</dbReference>
<dbReference type="CDD" id="cd00268">
    <property type="entry name" value="DEADc"/>
    <property type="match status" value="1"/>
</dbReference>
<protein>
    <submittedName>
        <fullName evidence="11">ATP-dependent RNA helicase DbpA</fullName>
    </submittedName>
</protein>
<keyword evidence="1 7" id="KW-0547">Nucleotide-binding</keyword>
<evidence type="ECO:0000256" key="6">
    <source>
        <dbReference type="PROSITE-ProRule" id="PRU00552"/>
    </source>
</evidence>
<dbReference type="Gene3D" id="3.30.70.330">
    <property type="match status" value="1"/>
</dbReference>
<dbReference type="SMART" id="SM00487">
    <property type="entry name" value="DEXDc"/>
    <property type="match status" value="1"/>
</dbReference>
<feature type="domain" description="Helicase ATP-binding" evidence="8">
    <location>
        <begin position="33"/>
        <end position="204"/>
    </location>
</feature>
<dbReference type="Pfam" id="PF00271">
    <property type="entry name" value="Helicase_C"/>
    <property type="match status" value="1"/>
</dbReference>
<dbReference type="EMBL" id="CP031769">
    <property type="protein sequence ID" value="AXR07990.1"/>
    <property type="molecule type" value="Genomic_DNA"/>
</dbReference>
<dbReference type="InterPro" id="IPR014001">
    <property type="entry name" value="Helicase_ATP-bd"/>
</dbReference>
<feature type="domain" description="Helicase C-terminal" evidence="9">
    <location>
        <begin position="215"/>
        <end position="380"/>
    </location>
</feature>
<dbReference type="InterPro" id="IPR044742">
    <property type="entry name" value="DEAD/DEAH_RhlB"/>
</dbReference>
<comment type="similarity">
    <text evidence="5 7">Belongs to the DEAD box helicase family.</text>
</comment>
<dbReference type="PROSITE" id="PS51194">
    <property type="entry name" value="HELICASE_CTER"/>
    <property type="match status" value="1"/>
</dbReference>
<accession>A0A346NR33</accession>
<dbReference type="InterPro" id="IPR005580">
    <property type="entry name" value="DbpA/CsdA_RNA-bd_dom"/>
</dbReference>
<evidence type="ECO:0000256" key="1">
    <source>
        <dbReference type="ARBA" id="ARBA00022741"/>
    </source>
</evidence>
<reference evidence="11 12" key="1">
    <citation type="submission" date="2018-08" db="EMBL/GenBank/DDBJ databases">
        <title>Salinimonas sediminis sp. nov., a piezophilic bacterium isolated from a deep-sea sediment sample from the New Britain Trench.</title>
        <authorList>
            <person name="Cao J."/>
        </authorList>
    </citation>
    <scope>NUCLEOTIDE SEQUENCE [LARGE SCALE GENOMIC DNA]</scope>
    <source>
        <strain evidence="11 12">N102</strain>
    </source>
</reference>
<dbReference type="KEGG" id="salm:D0Y50_17495"/>
<dbReference type="Gene3D" id="3.40.50.300">
    <property type="entry name" value="P-loop containing nucleotide triphosphate hydrolases"/>
    <property type="match status" value="2"/>
</dbReference>
<keyword evidence="3 7" id="KW-0347">Helicase</keyword>
<dbReference type="CDD" id="cd18787">
    <property type="entry name" value="SF2_C_DEAD"/>
    <property type="match status" value="1"/>
</dbReference>
<evidence type="ECO:0000256" key="4">
    <source>
        <dbReference type="ARBA" id="ARBA00022840"/>
    </source>
</evidence>
<dbReference type="GO" id="GO:0003724">
    <property type="term" value="F:RNA helicase activity"/>
    <property type="evidence" value="ECO:0007669"/>
    <property type="project" value="InterPro"/>
</dbReference>
<dbReference type="Pfam" id="PF00270">
    <property type="entry name" value="DEAD"/>
    <property type="match status" value="1"/>
</dbReference>
<name>A0A346NR33_9ALTE</name>
<dbReference type="GO" id="GO:0003676">
    <property type="term" value="F:nucleic acid binding"/>
    <property type="evidence" value="ECO:0007669"/>
    <property type="project" value="InterPro"/>
</dbReference>
<evidence type="ECO:0000259" key="9">
    <source>
        <dbReference type="PROSITE" id="PS51194"/>
    </source>
</evidence>
<sequence>MNQFDSLDLHQNIAAALASAGFVQMTAVQAATLPDTLAGRDVMVQASTGSGKTIAFAVAGLQHIDATDFRTQLLVLCPTRELAAQVSDQIRLVGRQIANLKVLTLCGGEPMGPQIQSLKHGASVVVATPGRLLDHVGKRTLSLAHVKVRVLDEADRMLDMGFADDMATLFALTPKQAQTLFFSATYTEQVEQEAQRYLTNPIEHRQVTEDLQKPDIDQLVYRVDENNRLQVLKGILSEYQPGKAVVFCNRRDQVTVVYEALLAAGFTVLPLQGEMTQPQRNEVLVQFASECLQVLVATDVAARGLDVKDIDCVINYAVSEESEVHIHRIGRTGRAGAKGAAYTLCSEAEEPALGRIEALLDTTLVRKSGQSLRFHANRICDPAFSCIAIGAGKKQKLRPTDFLGSLTQDAGIEGTDIGKITVQSQVSFVAVKQRSVKRALKLFREGRIKGKKVRARKAGL</sequence>
<dbReference type="SUPFAM" id="SSF52540">
    <property type="entry name" value="P-loop containing nucleoside triphosphate hydrolases"/>
    <property type="match status" value="1"/>
</dbReference>
<dbReference type="Proteomes" id="UP000262073">
    <property type="component" value="Chromosome"/>
</dbReference>
<evidence type="ECO:0000259" key="8">
    <source>
        <dbReference type="PROSITE" id="PS51192"/>
    </source>
</evidence>
<dbReference type="InterPro" id="IPR050079">
    <property type="entry name" value="DEAD_box_RNA_helicase"/>
</dbReference>
<feature type="short sequence motif" description="Q motif" evidence="6">
    <location>
        <begin position="2"/>
        <end position="30"/>
    </location>
</feature>
<dbReference type="GO" id="GO:0005829">
    <property type="term" value="C:cytosol"/>
    <property type="evidence" value="ECO:0007669"/>
    <property type="project" value="TreeGrafter"/>
</dbReference>
<evidence type="ECO:0000259" key="10">
    <source>
        <dbReference type="PROSITE" id="PS51195"/>
    </source>
</evidence>
<proteinExistence type="inferred from homology"/>
<evidence type="ECO:0000313" key="11">
    <source>
        <dbReference type="EMBL" id="AXR07990.1"/>
    </source>
</evidence>
<feature type="domain" description="DEAD-box RNA helicase Q" evidence="10">
    <location>
        <begin position="2"/>
        <end position="30"/>
    </location>
</feature>
<evidence type="ECO:0000256" key="3">
    <source>
        <dbReference type="ARBA" id="ARBA00022806"/>
    </source>
</evidence>
<dbReference type="Pfam" id="PF03880">
    <property type="entry name" value="DbpA"/>
    <property type="match status" value="1"/>
</dbReference>
<evidence type="ECO:0000256" key="5">
    <source>
        <dbReference type="ARBA" id="ARBA00038437"/>
    </source>
</evidence>
<evidence type="ECO:0000313" key="12">
    <source>
        <dbReference type="Proteomes" id="UP000262073"/>
    </source>
</evidence>
<keyword evidence="4 7" id="KW-0067">ATP-binding</keyword>
<dbReference type="InterPro" id="IPR014014">
    <property type="entry name" value="RNA_helicase_DEAD_Q_motif"/>
</dbReference>
<dbReference type="PROSITE" id="PS51195">
    <property type="entry name" value="Q_MOTIF"/>
    <property type="match status" value="1"/>
</dbReference>
<dbReference type="AlphaFoldDB" id="A0A346NR33"/>